<feature type="compositionally biased region" description="Basic residues" evidence="1">
    <location>
        <begin position="202"/>
        <end position="214"/>
    </location>
</feature>
<accession>A0A6J4RWB4</accession>
<dbReference type="GO" id="GO:0051301">
    <property type="term" value="P:cell division"/>
    <property type="evidence" value="ECO:0007669"/>
    <property type="project" value="UniProtKB-KW"/>
</dbReference>
<reference evidence="2" key="1">
    <citation type="submission" date="2020-02" db="EMBL/GenBank/DDBJ databases">
        <authorList>
            <person name="Meier V. D."/>
        </authorList>
    </citation>
    <scope>NUCLEOTIDE SEQUENCE</scope>
    <source>
        <strain evidence="2">AVDCRST_MAG30</strain>
    </source>
</reference>
<feature type="region of interest" description="Disordered" evidence="1">
    <location>
        <begin position="1"/>
        <end position="385"/>
    </location>
</feature>
<keyword evidence="2" id="KW-0132">Cell division</keyword>
<feature type="compositionally biased region" description="Basic and acidic residues" evidence="1">
    <location>
        <begin position="243"/>
        <end position="271"/>
    </location>
</feature>
<feature type="compositionally biased region" description="Basic and acidic residues" evidence="1">
    <location>
        <begin position="155"/>
        <end position="167"/>
    </location>
</feature>
<evidence type="ECO:0000313" key="2">
    <source>
        <dbReference type="EMBL" id="CAA9477466.1"/>
    </source>
</evidence>
<organism evidence="2">
    <name type="scientific">uncultured Solirubrobacteraceae bacterium</name>
    <dbReference type="NCBI Taxonomy" id="1162706"/>
    <lineage>
        <taxon>Bacteria</taxon>
        <taxon>Bacillati</taxon>
        <taxon>Actinomycetota</taxon>
        <taxon>Thermoleophilia</taxon>
        <taxon>Solirubrobacterales</taxon>
        <taxon>Solirubrobacteraceae</taxon>
        <taxon>environmental samples</taxon>
    </lineage>
</organism>
<name>A0A6J4RWB4_9ACTN</name>
<feature type="non-terminal residue" evidence="2">
    <location>
        <position position="1"/>
    </location>
</feature>
<gene>
    <name evidence="2" type="ORF">AVDCRST_MAG30-567</name>
</gene>
<evidence type="ECO:0000256" key="1">
    <source>
        <dbReference type="SAM" id="MobiDB-lite"/>
    </source>
</evidence>
<keyword evidence="2" id="KW-0131">Cell cycle</keyword>
<feature type="non-terminal residue" evidence="2">
    <location>
        <position position="385"/>
    </location>
</feature>
<proteinExistence type="predicted"/>
<dbReference type="AlphaFoldDB" id="A0A6J4RWB4"/>
<dbReference type="EMBL" id="CADCVS010000094">
    <property type="protein sequence ID" value="CAA9477466.1"/>
    <property type="molecule type" value="Genomic_DNA"/>
</dbReference>
<feature type="compositionally biased region" description="Basic and acidic residues" evidence="1">
    <location>
        <begin position="55"/>
        <end position="71"/>
    </location>
</feature>
<feature type="compositionally biased region" description="Basic residues" evidence="1">
    <location>
        <begin position="168"/>
        <end position="186"/>
    </location>
</feature>
<feature type="compositionally biased region" description="Basic residues" evidence="1">
    <location>
        <begin position="300"/>
        <end position="345"/>
    </location>
</feature>
<sequence length="385" mass="42818">AHARSGRHPSRHPSGHPRVVRVGEHLDVAPDVGAADLHADHRHRPVADDEADAADEARGDQAERELGDGLARRRRRRRGEGGARGGRRVPQGPGALPPPGRDRPEGHPAPRPARHRQDAARQGRRAGVRRALLLAVGRRVRGDVRGPRRRAHPASLRDRPQARAGDHLHRRARRGGRRPRVGHGLRARADAQPAPGRDGRVQHARPARGHRRLQPAREARSRAPAPRPLRPPDLRLAARRGWPRGDPRRPHAHEADRPDGRPRAARAPDRRAHGRRPRQHRQRGGDLRGPLASRRDRPGRLRRSRRARRRRHAVAPHAQRPRAAGRRLPRGGPRAVRRAAAPRRPRAQDLDRAARAGAGLHAQPARGGPLPQDPRGAHRLHDRPA</sequence>
<feature type="compositionally biased region" description="Low complexity" evidence="1">
    <location>
        <begin position="355"/>
        <end position="365"/>
    </location>
</feature>
<feature type="compositionally biased region" description="Basic residues" evidence="1">
    <location>
        <begin position="272"/>
        <end position="282"/>
    </location>
</feature>
<protein>
    <submittedName>
        <fullName evidence="2">Cell division protein FtsH</fullName>
    </submittedName>
</protein>
<feature type="compositionally biased region" description="Basic residues" evidence="1">
    <location>
        <begin position="1"/>
        <end position="19"/>
    </location>
</feature>